<evidence type="ECO:0000313" key="2">
    <source>
        <dbReference type="RefSeq" id="XP_018926728.2"/>
    </source>
</evidence>
<dbReference type="KEGG" id="ccar:122134441"/>
<feature type="region of interest" description="Disordered" evidence="1">
    <location>
        <begin position="303"/>
        <end position="356"/>
    </location>
</feature>
<dbReference type="AlphaFoldDB" id="A0A9Q9ZC63"/>
<organism evidence="2">
    <name type="scientific">Cyprinus carpio</name>
    <name type="common">Common carp</name>
    <dbReference type="NCBI Taxonomy" id="7962"/>
    <lineage>
        <taxon>Eukaryota</taxon>
        <taxon>Metazoa</taxon>
        <taxon>Chordata</taxon>
        <taxon>Craniata</taxon>
        <taxon>Vertebrata</taxon>
        <taxon>Euteleostomi</taxon>
        <taxon>Actinopterygii</taxon>
        <taxon>Neopterygii</taxon>
        <taxon>Teleostei</taxon>
        <taxon>Ostariophysi</taxon>
        <taxon>Cypriniformes</taxon>
        <taxon>Cyprinidae</taxon>
        <taxon>Cyprininae</taxon>
        <taxon>Cyprinus</taxon>
    </lineage>
</organism>
<feature type="compositionally biased region" description="Basic and acidic residues" evidence="1">
    <location>
        <begin position="208"/>
        <end position="236"/>
    </location>
</feature>
<dbReference type="Proteomes" id="UP001155660">
    <property type="component" value="Chromosome B12"/>
</dbReference>
<dbReference type="GeneID" id="122134441"/>
<dbReference type="RefSeq" id="XP_018926728.2">
    <property type="nucleotide sequence ID" value="XM_019071183.2"/>
</dbReference>
<gene>
    <name evidence="2" type="primary">LOC122134441</name>
</gene>
<reference evidence="2" key="1">
    <citation type="submission" date="2025-08" db="UniProtKB">
        <authorList>
            <consortium name="RefSeq"/>
        </authorList>
    </citation>
    <scope>IDENTIFICATION</scope>
    <source>
        <tissue evidence="2">Muscle</tissue>
    </source>
</reference>
<feature type="compositionally biased region" description="Acidic residues" evidence="1">
    <location>
        <begin position="310"/>
        <end position="325"/>
    </location>
</feature>
<feature type="compositionally biased region" description="Basic and acidic residues" evidence="1">
    <location>
        <begin position="326"/>
        <end position="352"/>
    </location>
</feature>
<dbReference type="OrthoDB" id="8961857at2759"/>
<evidence type="ECO:0000256" key="1">
    <source>
        <dbReference type="SAM" id="MobiDB-lite"/>
    </source>
</evidence>
<name>A0A9Q9ZC63_CYPCA</name>
<proteinExistence type="predicted"/>
<feature type="region of interest" description="Disordered" evidence="1">
    <location>
        <begin position="368"/>
        <end position="394"/>
    </location>
</feature>
<sequence length="466" mass="52954">MDPPENSANRVGRTIWTVWGYLSGAVTRYLRPEVTDEGNQSVHARTDEIDLKSAVNKIDREGKTNKSDNENDRAEVKCSPSKVRVAASVQWENTGVVKIDNNDKLNVHTTKKQTYHCAAWSTGTDTDSKGRTAEKVSSDEVPAEEEHANCETEERETAQELEVTGKTEQNDGDNKEACDENREVEKCAEKREDADNTDIMIQSVQDVEQDKQISMMDHRQTEDTGGLKHPTDETEKQIIVQKNQGKTESDEDEGTESQVQDLLEYLTDEASRISKPERLKQIDKYFDEIADVSKNQIEEMILGTGRATEPEEESQTAQELEEIESFEQKDGDSEERDQDREVEKCDMMREDQGNTDVMIQSVQDVEQDKQISMMDHGQTEDTGGLKHPTDETEKQIIVQKNQRKTESDEDQGTESQVQDLLEYLTDEASRISKPERLKQIDKYFDEIADVSKNQIEEMILGTGRAT</sequence>
<feature type="compositionally biased region" description="Basic and acidic residues" evidence="1">
    <location>
        <begin position="126"/>
        <end position="194"/>
    </location>
</feature>
<feature type="region of interest" description="Disordered" evidence="1">
    <location>
        <begin position="121"/>
        <end position="258"/>
    </location>
</feature>
<feature type="compositionally biased region" description="Basic and acidic residues" evidence="1">
    <location>
        <begin position="377"/>
        <end position="394"/>
    </location>
</feature>
<protein>
    <submittedName>
        <fullName evidence="2">Midasin-like</fullName>
    </submittedName>
</protein>
<accession>A0A9Q9ZC63</accession>